<feature type="region of interest" description="Disordered" evidence="1">
    <location>
        <begin position="1"/>
        <end position="38"/>
    </location>
</feature>
<dbReference type="RefSeq" id="XP_004988956.1">
    <property type="nucleotide sequence ID" value="XM_004988899.1"/>
</dbReference>
<dbReference type="GeneID" id="16069498"/>
<keyword evidence="3" id="KW-1185">Reference proteome</keyword>
<evidence type="ECO:0000256" key="1">
    <source>
        <dbReference type="SAM" id="MobiDB-lite"/>
    </source>
</evidence>
<evidence type="ECO:0000313" key="2">
    <source>
        <dbReference type="EMBL" id="EGD79475.1"/>
    </source>
</evidence>
<name>F2UPC0_SALR5</name>
<protein>
    <submittedName>
        <fullName evidence="2">Uncharacterized protein</fullName>
    </submittedName>
</protein>
<dbReference type="EMBL" id="GL832986">
    <property type="protein sequence ID" value="EGD79475.1"/>
    <property type="molecule type" value="Genomic_DNA"/>
</dbReference>
<reference evidence="2" key="1">
    <citation type="submission" date="2009-08" db="EMBL/GenBank/DDBJ databases">
        <title>Annotation of Salpingoeca rosetta.</title>
        <authorList>
            <consortium name="The Broad Institute Genome Sequencing Platform"/>
            <person name="Russ C."/>
            <person name="Cuomo C."/>
            <person name="Burger G."/>
            <person name="Gray M.W."/>
            <person name="Holland P.W.H."/>
            <person name="King N."/>
            <person name="Lang F.B.F."/>
            <person name="Roger A.J."/>
            <person name="Ruiz-Trillo I."/>
            <person name="Young S.K."/>
            <person name="Zeng Q."/>
            <person name="Gargeya S."/>
            <person name="Alvarado L."/>
            <person name="Berlin A."/>
            <person name="Chapman S.B."/>
            <person name="Chen Z."/>
            <person name="Freedman E."/>
            <person name="Gellesch M."/>
            <person name="Goldberg J."/>
            <person name="Griggs A."/>
            <person name="Gujja S."/>
            <person name="Heilman E."/>
            <person name="Heiman D."/>
            <person name="Howarth C."/>
            <person name="Mehta T."/>
            <person name="Neiman D."/>
            <person name="Pearson M."/>
            <person name="Roberts A."/>
            <person name="Saif S."/>
            <person name="Shea T."/>
            <person name="Shenoy N."/>
            <person name="Sisk P."/>
            <person name="Stolte C."/>
            <person name="Sykes S."/>
            <person name="White J."/>
            <person name="Yandava C."/>
            <person name="Haas B."/>
            <person name="Nusbaum C."/>
            <person name="Birren B."/>
        </authorList>
    </citation>
    <scope>NUCLEOTIDE SEQUENCE [LARGE SCALE GENOMIC DNA]</scope>
    <source>
        <strain evidence="2">ATCC 50818</strain>
    </source>
</reference>
<dbReference type="AlphaFoldDB" id="F2UPC0"/>
<organism evidence="3">
    <name type="scientific">Salpingoeca rosetta (strain ATCC 50818 / BSB-021)</name>
    <dbReference type="NCBI Taxonomy" id="946362"/>
    <lineage>
        <taxon>Eukaryota</taxon>
        <taxon>Choanoflagellata</taxon>
        <taxon>Craspedida</taxon>
        <taxon>Salpingoecidae</taxon>
        <taxon>Salpingoeca</taxon>
    </lineage>
</organism>
<sequence>MPALAMQPGSKSARAENRRAKNYTNEHFSRLSKKNTSATKPSELQADCCFSSSRVSDSICLLISSLQPAVSTTASTRTRSPPAISVFEWATIAQHLLETQSQPASPGEELDDMPNRRHRHRRHRRSNARALFNLMLTCRNLYNELPWAMPKWHLANLGLLVGCSEHWTTTIITTTTSPPSMTVPHVLRSRPQDLVRHHHIRTTRSPQQRLADLTIDLNQAATSTTAVTTKSNRQR</sequence>
<proteinExistence type="predicted"/>
<gene>
    <name evidence="2" type="ORF">PTSG_10040</name>
</gene>
<dbReference type="KEGG" id="sre:PTSG_10040"/>
<dbReference type="Proteomes" id="UP000007799">
    <property type="component" value="Unassembled WGS sequence"/>
</dbReference>
<dbReference type="InParanoid" id="F2UPC0"/>
<evidence type="ECO:0000313" key="3">
    <source>
        <dbReference type="Proteomes" id="UP000007799"/>
    </source>
</evidence>
<accession>F2UPC0</accession>
<feature type="region of interest" description="Disordered" evidence="1">
    <location>
        <begin position="98"/>
        <end position="124"/>
    </location>
</feature>